<keyword evidence="9" id="KW-1185">Reference proteome</keyword>
<dbReference type="EMBL" id="JANPWB010000012">
    <property type="protein sequence ID" value="KAJ1120548.1"/>
    <property type="molecule type" value="Genomic_DNA"/>
</dbReference>
<feature type="coiled-coil region" evidence="5">
    <location>
        <begin position="1497"/>
        <end position="1615"/>
    </location>
</feature>
<feature type="region of interest" description="Disordered" evidence="6">
    <location>
        <begin position="2321"/>
        <end position="2480"/>
    </location>
</feature>
<evidence type="ECO:0000256" key="1">
    <source>
        <dbReference type="ARBA" id="ARBA00004496"/>
    </source>
</evidence>
<evidence type="ECO:0000313" key="9">
    <source>
        <dbReference type="Proteomes" id="UP001066276"/>
    </source>
</evidence>
<comment type="subcellular location">
    <subcellularLocation>
        <location evidence="1">Cytoplasm</location>
    </subcellularLocation>
</comment>
<keyword evidence="2" id="KW-0963">Cytoplasm</keyword>
<evidence type="ECO:0000256" key="3">
    <source>
        <dbReference type="ARBA" id="ARBA00022553"/>
    </source>
</evidence>
<dbReference type="CDD" id="cd22298">
    <property type="entry name" value="NuMA_LGNBD"/>
    <property type="match status" value="1"/>
</dbReference>
<protein>
    <recommendedName>
        <fullName evidence="7">Nuclear mitotic apparatus protein 1 N-terminal hook domain-containing protein</fullName>
    </recommendedName>
</protein>
<accession>A0AAV7NWU3</accession>
<dbReference type="SUPFAM" id="SSF116907">
    <property type="entry name" value="Hook domain"/>
    <property type="match status" value="1"/>
</dbReference>
<feature type="coiled-coil region" evidence="5">
    <location>
        <begin position="1648"/>
        <end position="1741"/>
    </location>
</feature>
<dbReference type="InterPro" id="IPR048726">
    <property type="entry name" value="NuMA_LGNBD"/>
</dbReference>
<feature type="coiled-coil region" evidence="5">
    <location>
        <begin position="693"/>
        <end position="836"/>
    </location>
</feature>
<feature type="compositionally biased region" description="Polar residues" evidence="6">
    <location>
        <begin position="2431"/>
        <end position="2448"/>
    </location>
</feature>
<feature type="compositionally biased region" description="Low complexity" evidence="6">
    <location>
        <begin position="2418"/>
        <end position="2430"/>
    </location>
</feature>
<organism evidence="8 9">
    <name type="scientific">Pleurodeles waltl</name>
    <name type="common">Iberian ribbed newt</name>
    <dbReference type="NCBI Taxonomy" id="8319"/>
    <lineage>
        <taxon>Eukaryota</taxon>
        <taxon>Metazoa</taxon>
        <taxon>Chordata</taxon>
        <taxon>Craniata</taxon>
        <taxon>Vertebrata</taxon>
        <taxon>Euteleostomi</taxon>
        <taxon>Amphibia</taxon>
        <taxon>Batrachia</taxon>
        <taxon>Caudata</taxon>
        <taxon>Salamandroidea</taxon>
        <taxon>Salamandridae</taxon>
        <taxon>Pleurodelinae</taxon>
        <taxon>Pleurodeles</taxon>
    </lineage>
</organism>
<reference evidence="8" key="1">
    <citation type="journal article" date="2022" name="bioRxiv">
        <title>Sequencing and chromosome-scale assembly of the giantPleurodeles waltlgenome.</title>
        <authorList>
            <person name="Brown T."/>
            <person name="Elewa A."/>
            <person name="Iarovenko S."/>
            <person name="Subramanian E."/>
            <person name="Araus A.J."/>
            <person name="Petzold A."/>
            <person name="Susuki M."/>
            <person name="Suzuki K.-i.T."/>
            <person name="Hayashi T."/>
            <person name="Toyoda A."/>
            <person name="Oliveira C."/>
            <person name="Osipova E."/>
            <person name="Leigh N.D."/>
            <person name="Simon A."/>
            <person name="Yun M.H."/>
        </authorList>
    </citation>
    <scope>NUCLEOTIDE SEQUENCE</scope>
    <source>
        <strain evidence="8">20211129_DDA</strain>
        <tissue evidence="8">Liver</tissue>
    </source>
</reference>
<feature type="region of interest" description="Disordered" evidence="6">
    <location>
        <begin position="2143"/>
        <end position="2231"/>
    </location>
</feature>
<feature type="coiled-coil region" evidence="5">
    <location>
        <begin position="1813"/>
        <end position="1983"/>
    </location>
</feature>
<dbReference type="PANTHER" id="PTHR18902:SF24">
    <property type="entry name" value="NUCLEAR MITOTIC APPARATUS PROTEIN 1"/>
    <property type="match status" value="1"/>
</dbReference>
<dbReference type="Proteomes" id="UP001066276">
    <property type="component" value="Chromosome 8"/>
</dbReference>
<feature type="domain" description="Nuclear mitotic apparatus protein 1 N-terminal hook" evidence="7">
    <location>
        <begin position="8"/>
        <end position="155"/>
    </location>
</feature>
<dbReference type="GO" id="GO:0005737">
    <property type="term" value="C:cytoplasm"/>
    <property type="evidence" value="ECO:0007669"/>
    <property type="project" value="UniProtKB-SubCell"/>
</dbReference>
<dbReference type="GO" id="GO:0000922">
    <property type="term" value="C:spindle pole"/>
    <property type="evidence" value="ECO:0007669"/>
    <property type="project" value="TreeGrafter"/>
</dbReference>
<evidence type="ECO:0000256" key="6">
    <source>
        <dbReference type="SAM" id="MobiDB-lite"/>
    </source>
</evidence>
<evidence type="ECO:0000256" key="5">
    <source>
        <dbReference type="SAM" id="Coils"/>
    </source>
</evidence>
<name>A0AAV7NWU3_PLEWA</name>
<feature type="compositionally biased region" description="Polar residues" evidence="6">
    <location>
        <begin position="2184"/>
        <end position="2201"/>
    </location>
</feature>
<gene>
    <name evidence="8" type="ORF">NDU88_008713</name>
</gene>
<dbReference type="GO" id="GO:0005876">
    <property type="term" value="C:spindle microtubule"/>
    <property type="evidence" value="ECO:0007669"/>
    <property type="project" value="TreeGrafter"/>
</dbReference>
<feature type="compositionally biased region" description="Polar residues" evidence="6">
    <location>
        <begin position="2057"/>
        <end position="2069"/>
    </location>
</feature>
<evidence type="ECO:0000256" key="4">
    <source>
        <dbReference type="ARBA" id="ARBA00023054"/>
    </source>
</evidence>
<dbReference type="GO" id="GO:0000132">
    <property type="term" value="P:establishment of mitotic spindle orientation"/>
    <property type="evidence" value="ECO:0007669"/>
    <property type="project" value="TreeGrafter"/>
</dbReference>
<dbReference type="GO" id="GO:0005813">
    <property type="term" value="C:centrosome"/>
    <property type="evidence" value="ECO:0007669"/>
    <property type="project" value="TreeGrafter"/>
</dbReference>
<feature type="coiled-coil region" evidence="5">
    <location>
        <begin position="915"/>
        <end position="1094"/>
    </location>
</feature>
<dbReference type="InterPro" id="IPR048724">
    <property type="entry name" value="NuMA_N_HOOK"/>
</dbReference>
<feature type="coiled-coil region" evidence="5">
    <location>
        <begin position="1347"/>
        <end position="1461"/>
    </location>
</feature>
<evidence type="ECO:0000256" key="2">
    <source>
        <dbReference type="ARBA" id="ARBA00022490"/>
    </source>
</evidence>
<sequence length="2480" mass="283553">MSLCRSIVDALLTWINSLRVHDPVEHLTQLVDGTILIKVVQKISGNEEGKEILHQPFPERFQFISSFLARHCRYGTTTECMLDWQGFLKGVPSELELCKVITLLLYYSTMSSIRPVEIQELDFNIQAELASILRFMVENIDNLCLNDTLTNFLKKEALLSSSYSTVDTIMDEELSPVIRRREPEVRFIDLHKIASTSFVKNSPSSPINDVFHTPQFRLHRLKKQLTDERALRDELELELSENRKCLTEKESQILLLQQRIERLTSLCEKQADQQEPTELEELRERNESLLIRLRDVQKQCQGLKTDKSQNERKIDELLEEKGDLSYKVRETENRLTRTKGELNDISDEYAKAHHEWKLKEKQMESDLVIALDEKRGLEEYILILQGKISLLEDQLEKMAECATQEKGEVMGDILKVQMHTLEALKQEVVELTVKVKELQDKISLLEQEKALLQAELLSEKAKFDAEKSELADILAKLQTSFSEMTVQKEKLEHHARAQEERLTTQINHLDFEMSRLNACLLQKDQEVEGLIHQVEEERRLKGQLVEDYQKQEEAAKESIQALSLQVDSLNETLKHTEGELVVCTQKMENEACQVARLKEEHERVLGERDSVKLEYNEYKNIKDTEFGALSQEIKNLEDLSRTCKADAEELKKEKAELSQKVQELDSTILDLIGKCQNLDAEHEVQCKLHVDSIESLKSQLIEQETLLNVYKNKLAHNESLNEENVQLKSQLLSTEENIKNLQSQLQTERMTYADCLEERGKKLSELESQILMLSHQRDQAQEDLSEEKKKLERMEAQMMQLEETHHDKNLKLQLEISQMSAIITDKEAECEKLINEVSSWRKHCEEVRQGEAKSVSQMDDHIKMLKDEHEKVSHELQAERAKLAEFEGHTTQMNAEQHEKFVLLQSDLSKANVLLQEKVSEERRLRDLVQSLQEKLEMDQVARVEHVSKLEKELQKMTENLDSTSKELSDHKLKKTELEISLKQLGEESAERMNILDSNLLMVKEKELVAEKLSCELQQLQVRMKEIQQKHENEIAHWDQEIKQLIEEKGNLMADLDTEKASKVSVVARMDQSIQELKMELSTLQSELSRSVQLVNEREGQLKEITDETAIKKEECRLMQENVNFLQEEVVAMKVLKEQLSKQENEIENYRKAADASITEVNSLKVLVTDKEKEIELLRQNICEKAQEMDSLQSLQQEKLSDLVALHSKVNELESKCREQQGAIATLQNEVVQANQVASEKTSAAEQQQNRLHALEADLICRDKAIKQLTEDKDHIMADLSTERASKVALVTQLEQTIQEQTAELATLQSKLSHSSQLINEKEGQLNKIVEETTSKREELRAQHETVTFLQEEVAALKALKEQVSKQENEIQNYKAAAVESTTEINSLQVSIADKEKKIEVLEQNIREKAQEIETSQNLQQQNLSDIAALHSKVKELESKCREQQEVITALQKEASQANQVASEKAHAAECQQDSLRALETEVLSQKENNSMLEGLLEASRVAQSELESTIKSLKAEVSDKIKDLDSSKKVADSVREELLSVQSQAQELQKASDEWKAQVAVSLQEVDEKNKAISTLEQELANYCLRVSEVEEQRAHLNHVIDEKSGKNRELEERVCKLELKIAVSASEASTKDLSDLKKQAEQMCVVEGLKRELAAKEAVKVELDHEVNSWKHKTAMKEEQVTSLQQELSSAQHMIEALTEKNLQLEKEVGLSVTQGKVIEDQLKELECLQIEVKKTALEIAEFHSLKERFSQQELLVKTLKAENASIQLQVCRLEQSNHQLFEKNKELLEEISQGKRLLDTDLSIIKVQHAQELEHLQSKLKLEYQKLVDEIKESAQQATKNLEVMTVKYNDAKSKVLDERQRFQEERQKLLSQVREGELQEEVQHQKKLLVEVQAQLLQKEQAAEHYKAQFEKAKLHYDAKKQQIHELSDELQSKENVREQLQQENVELNSQLEHINKELQFTRLQFKDAEQTCKNLTSQVCSLEAQVAFADRQIRERDRFHISTDTFKSRESPSIAMNTRRHRSKPDVSTDSLDLSDDDALPLNSTRKHGRSQPETASTATVSGSLDSLTCQRLPPKVESLESLYFTPIPNRMQCKLESSIGSLDEFSLDSARKTRSARRRTTQVINITMIKKIEEQEPDSANNSFYSLRSTQSHQSLSQGNARNVSRPKAAASVPALTSLPSQESLGSITSTSSEDNAGHTLLMSLPGYKPTTRSSKRLSLGGSNNGATSRNSFYIGAGQDEPDPLEDFNRIAELQQRNRVCPPHLKTSYPLESRTTVASFRITDEEMKTGDPNETLRRGTMLPSQIQAISSRRMTLEPGISNNITTRNKRPLENTHQGPETPESKKSVNCFPRPMTPKDASRRKVGTLETKKSGNQPQANRRESMAFSILNTPRRIGDSLLRRGLGKKTPTSKNSPRGSSNSSKATSANVTSGRSQQSSMRNSPLRKSPRIASTKSPRIQNKIFDRKLQKNRKA</sequence>
<feature type="coiled-coil region" evidence="5">
    <location>
        <begin position="534"/>
        <end position="667"/>
    </location>
</feature>
<feature type="coiled-coil region" evidence="5">
    <location>
        <begin position="1210"/>
        <end position="1258"/>
    </location>
</feature>
<dbReference type="Pfam" id="PF21670">
    <property type="entry name" value="HOOK_N_NuMA"/>
    <property type="match status" value="1"/>
</dbReference>
<feature type="coiled-coil region" evidence="5">
    <location>
        <begin position="218"/>
        <end position="348"/>
    </location>
</feature>
<feature type="coiled-coil region" evidence="5">
    <location>
        <begin position="1123"/>
        <end position="1181"/>
    </location>
</feature>
<keyword evidence="4 5" id="KW-0175">Coiled coil</keyword>
<comment type="caution">
    <text evidence="8">The sequence shown here is derived from an EMBL/GenBank/DDBJ whole genome shotgun (WGS) entry which is preliminary data.</text>
</comment>
<evidence type="ECO:0000313" key="8">
    <source>
        <dbReference type="EMBL" id="KAJ1120548.1"/>
    </source>
</evidence>
<feature type="coiled-coil region" evidence="5">
    <location>
        <begin position="421"/>
        <end position="462"/>
    </location>
</feature>
<dbReference type="PANTHER" id="PTHR18902">
    <property type="entry name" value="NUCLEAR MITOTIC APPARATUS PROTEIN 1-RELATED"/>
    <property type="match status" value="1"/>
</dbReference>
<keyword evidence="3" id="KW-0597">Phosphoprotein</keyword>
<feature type="compositionally biased region" description="Polar residues" evidence="6">
    <location>
        <begin position="2144"/>
        <end position="2169"/>
    </location>
</feature>
<dbReference type="GO" id="GO:0008017">
    <property type="term" value="F:microtubule binding"/>
    <property type="evidence" value="ECO:0007669"/>
    <property type="project" value="TreeGrafter"/>
</dbReference>
<proteinExistence type="predicted"/>
<feature type="region of interest" description="Disordered" evidence="6">
    <location>
        <begin position="2008"/>
        <end position="2069"/>
    </location>
</feature>
<dbReference type="CDD" id="cd22224">
    <property type="entry name" value="HkD_NuMA"/>
    <property type="match status" value="1"/>
</dbReference>
<dbReference type="InterPro" id="IPR051841">
    <property type="entry name" value="MT-Golgi_org_protein"/>
</dbReference>
<evidence type="ECO:0000259" key="7">
    <source>
        <dbReference type="Pfam" id="PF21670"/>
    </source>
</evidence>